<proteinExistence type="predicted"/>
<feature type="non-terminal residue" evidence="2">
    <location>
        <position position="94"/>
    </location>
</feature>
<reference evidence="2 3" key="1">
    <citation type="submission" date="2024-05" db="EMBL/GenBank/DDBJ databases">
        <title>Genome sequencing and assembly of Indian major carp, Cirrhinus mrigala (Hamilton, 1822).</title>
        <authorList>
            <person name="Mohindra V."/>
            <person name="Chowdhury L.M."/>
            <person name="Lal K."/>
            <person name="Jena J.K."/>
        </authorList>
    </citation>
    <scope>NUCLEOTIDE SEQUENCE [LARGE SCALE GENOMIC DNA]</scope>
    <source>
        <strain evidence="2">CM1030</strain>
        <tissue evidence="2">Blood</tissue>
    </source>
</reference>
<protein>
    <submittedName>
        <fullName evidence="2">Uncharacterized protein</fullName>
    </submittedName>
</protein>
<keyword evidence="3" id="KW-1185">Reference proteome</keyword>
<sequence length="94" mass="10182">TVDDDDEDLITDAITGKPYRALSDHLLSLWMRAGPGRGVELPVDSYKESVLAAVRDGLRENHTDPTLPAGGASQERRGGQLQHPGHAASPDQRR</sequence>
<feature type="region of interest" description="Disordered" evidence="1">
    <location>
        <begin position="56"/>
        <end position="94"/>
    </location>
</feature>
<gene>
    <name evidence="2" type="ORF">M9458_003136</name>
</gene>
<dbReference type="AlphaFoldDB" id="A0ABD0RN47"/>
<evidence type="ECO:0000313" key="2">
    <source>
        <dbReference type="EMBL" id="KAL0199949.1"/>
    </source>
</evidence>
<organism evidence="2 3">
    <name type="scientific">Cirrhinus mrigala</name>
    <name type="common">Mrigala</name>
    <dbReference type="NCBI Taxonomy" id="683832"/>
    <lineage>
        <taxon>Eukaryota</taxon>
        <taxon>Metazoa</taxon>
        <taxon>Chordata</taxon>
        <taxon>Craniata</taxon>
        <taxon>Vertebrata</taxon>
        <taxon>Euteleostomi</taxon>
        <taxon>Actinopterygii</taxon>
        <taxon>Neopterygii</taxon>
        <taxon>Teleostei</taxon>
        <taxon>Ostariophysi</taxon>
        <taxon>Cypriniformes</taxon>
        <taxon>Cyprinidae</taxon>
        <taxon>Labeoninae</taxon>
        <taxon>Labeonini</taxon>
        <taxon>Cirrhinus</taxon>
    </lineage>
</organism>
<evidence type="ECO:0000256" key="1">
    <source>
        <dbReference type="SAM" id="MobiDB-lite"/>
    </source>
</evidence>
<dbReference type="Proteomes" id="UP001529510">
    <property type="component" value="Unassembled WGS sequence"/>
</dbReference>
<comment type="caution">
    <text evidence="2">The sequence shown here is derived from an EMBL/GenBank/DDBJ whole genome shotgun (WGS) entry which is preliminary data.</text>
</comment>
<dbReference type="EMBL" id="JAMKFB020000002">
    <property type="protein sequence ID" value="KAL0199949.1"/>
    <property type="molecule type" value="Genomic_DNA"/>
</dbReference>
<evidence type="ECO:0000313" key="3">
    <source>
        <dbReference type="Proteomes" id="UP001529510"/>
    </source>
</evidence>
<accession>A0ABD0RN47</accession>
<name>A0ABD0RN47_CIRMR</name>
<feature type="non-terminal residue" evidence="2">
    <location>
        <position position="1"/>
    </location>
</feature>